<dbReference type="AlphaFoldDB" id="A0A7J6MCQ1"/>
<sequence>MSPPSKPLARRLSVFCFTPNPTTPLPPTATADHAEVDSVTSGIAAQLDNLRLHAGTGPRSPPPPRKNVIPRYGKKPLRRESANLRRL</sequence>
<organism evidence="2 3">
    <name type="scientific">Perkinsus olseni</name>
    <name type="common">Perkinsus atlanticus</name>
    <dbReference type="NCBI Taxonomy" id="32597"/>
    <lineage>
        <taxon>Eukaryota</taxon>
        <taxon>Sar</taxon>
        <taxon>Alveolata</taxon>
        <taxon>Perkinsozoa</taxon>
        <taxon>Perkinsea</taxon>
        <taxon>Perkinsida</taxon>
        <taxon>Perkinsidae</taxon>
        <taxon>Perkinsus</taxon>
    </lineage>
</organism>
<evidence type="ECO:0000313" key="3">
    <source>
        <dbReference type="Proteomes" id="UP000570595"/>
    </source>
</evidence>
<feature type="region of interest" description="Disordered" evidence="1">
    <location>
        <begin position="51"/>
        <end position="87"/>
    </location>
</feature>
<accession>A0A7J6MCQ1</accession>
<evidence type="ECO:0000256" key="1">
    <source>
        <dbReference type="SAM" id="MobiDB-lite"/>
    </source>
</evidence>
<reference evidence="2 3" key="1">
    <citation type="submission" date="2020-04" db="EMBL/GenBank/DDBJ databases">
        <title>Perkinsus olseni comparative genomics.</title>
        <authorList>
            <person name="Bogema D.R."/>
        </authorList>
    </citation>
    <scope>NUCLEOTIDE SEQUENCE [LARGE SCALE GENOMIC DNA]</scope>
    <source>
        <strain evidence="2">ATCC PRA-179</strain>
    </source>
</reference>
<gene>
    <name evidence="2" type="ORF">FOZ61_005460</name>
</gene>
<dbReference type="Proteomes" id="UP000570595">
    <property type="component" value="Unassembled WGS sequence"/>
</dbReference>
<protein>
    <submittedName>
        <fullName evidence="2">Uncharacterized protein</fullName>
    </submittedName>
</protein>
<dbReference type="OrthoDB" id="10532327at2759"/>
<feature type="compositionally biased region" description="Basic and acidic residues" evidence="1">
    <location>
        <begin position="78"/>
        <end position="87"/>
    </location>
</feature>
<comment type="caution">
    <text evidence="2">The sequence shown here is derived from an EMBL/GenBank/DDBJ whole genome shotgun (WGS) entry which is preliminary data.</text>
</comment>
<name>A0A7J6MCQ1_PEROL</name>
<proteinExistence type="predicted"/>
<dbReference type="EMBL" id="JABAHT010000030">
    <property type="protein sequence ID" value="KAF4668950.1"/>
    <property type="molecule type" value="Genomic_DNA"/>
</dbReference>
<evidence type="ECO:0000313" key="2">
    <source>
        <dbReference type="EMBL" id="KAF4668950.1"/>
    </source>
</evidence>